<accession>A0A914Y7J5</accession>
<evidence type="ECO:0000313" key="2">
    <source>
        <dbReference type="WBParaSite" id="PSU_v2.g1472.t1"/>
    </source>
</evidence>
<evidence type="ECO:0000313" key="1">
    <source>
        <dbReference type="Proteomes" id="UP000887577"/>
    </source>
</evidence>
<sequence>MSSTAKKDLQQMIKRFETRKGDGKYDTAADAAISIAESYNDIGDPENAYKYYEDAKECLTNISEKSYKVLYNEFLAYRRSFEMFCLIEKY</sequence>
<dbReference type="WBParaSite" id="PSU_v2.g1472.t1">
    <property type="protein sequence ID" value="PSU_v2.g1472.t1"/>
    <property type="gene ID" value="PSU_v2.g1472"/>
</dbReference>
<proteinExistence type="predicted"/>
<reference evidence="2" key="1">
    <citation type="submission" date="2022-11" db="UniProtKB">
        <authorList>
            <consortium name="WormBaseParasite"/>
        </authorList>
    </citation>
    <scope>IDENTIFICATION</scope>
</reference>
<protein>
    <submittedName>
        <fullName evidence="2">Uncharacterized protein</fullName>
    </submittedName>
</protein>
<dbReference type="Proteomes" id="UP000887577">
    <property type="component" value="Unplaced"/>
</dbReference>
<keyword evidence="1" id="KW-1185">Reference proteome</keyword>
<dbReference type="SUPFAM" id="SSF48452">
    <property type="entry name" value="TPR-like"/>
    <property type="match status" value="1"/>
</dbReference>
<dbReference type="InterPro" id="IPR011990">
    <property type="entry name" value="TPR-like_helical_dom_sf"/>
</dbReference>
<dbReference type="AlphaFoldDB" id="A0A914Y7J5"/>
<name>A0A914Y7J5_9BILA</name>
<organism evidence="1 2">
    <name type="scientific">Panagrolaimus superbus</name>
    <dbReference type="NCBI Taxonomy" id="310955"/>
    <lineage>
        <taxon>Eukaryota</taxon>
        <taxon>Metazoa</taxon>
        <taxon>Ecdysozoa</taxon>
        <taxon>Nematoda</taxon>
        <taxon>Chromadorea</taxon>
        <taxon>Rhabditida</taxon>
        <taxon>Tylenchina</taxon>
        <taxon>Panagrolaimomorpha</taxon>
        <taxon>Panagrolaimoidea</taxon>
        <taxon>Panagrolaimidae</taxon>
        <taxon>Panagrolaimus</taxon>
    </lineage>
</organism>